<keyword evidence="9 18" id="KW-0812">Transmembrane</keyword>
<feature type="transmembrane region" description="Helical" evidence="19">
    <location>
        <begin position="251"/>
        <end position="269"/>
    </location>
</feature>
<proteinExistence type="inferred from homology"/>
<feature type="transmembrane region" description="Helical" evidence="19">
    <location>
        <begin position="151"/>
        <end position="169"/>
    </location>
</feature>
<dbReference type="GO" id="GO:0004190">
    <property type="term" value="F:aspartic-type endopeptidase activity"/>
    <property type="evidence" value="ECO:0007669"/>
    <property type="project" value="UniProtKB-EC"/>
</dbReference>
<keyword evidence="10 18" id="KW-0378">Hydrolase</keyword>
<evidence type="ECO:0000313" key="22">
    <source>
        <dbReference type="EMBL" id="CAA0114756.1"/>
    </source>
</evidence>
<keyword evidence="6 18" id="KW-0645">Protease</keyword>
<dbReference type="InterPro" id="IPR014032">
    <property type="entry name" value="Peptidase_A24A_bac"/>
</dbReference>
<evidence type="ECO:0000256" key="8">
    <source>
        <dbReference type="ARBA" id="ARBA00022691"/>
    </source>
</evidence>
<dbReference type="InterPro" id="IPR010627">
    <property type="entry name" value="Prepilin_pept_A24_N"/>
</dbReference>
<evidence type="ECO:0000313" key="23">
    <source>
        <dbReference type="Proteomes" id="UP000434580"/>
    </source>
</evidence>
<feature type="transmembrane region" description="Helical" evidence="19">
    <location>
        <begin position="281"/>
        <end position="304"/>
    </location>
</feature>
<evidence type="ECO:0000256" key="7">
    <source>
        <dbReference type="ARBA" id="ARBA00022679"/>
    </source>
</evidence>
<feature type="domain" description="Prepilin type IV endopeptidase peptidase" evidence="20">
    <location>
        <begin position="155"/>
        <end position="264"/>
    </location>
</feature>
<evidence type="ECO:0000256" key="19">
    <source>
        <dbReference type="SAM" id="Phobius"/>
    </source>
</evidence>
<dbReference type="EMBL" id="CACSII010000017">
    <property type="protein sequence ID" value="CAA0114756.1"/>
    <property type="molecule type" value="Genomic_DNA"/>
</dbReference>
<dbReference type="GO" id="GO:0008168">
    <property type="term" value="F:methyltransferase activity"/>
    <property type="evidence" value="ECO:0007669"/>
    <property type="project" value="UniProtKB-KW"/>
</dbReference>
<dbReference type="Proteomes" id="UP000434580">
    <property type="component" value="Unassembled WGS sequence"/>
</dbReference>
<feature type="domain" description="Prepilin peptidase A24 N-terminal" evidence="21">
    <location>
        <begin position="27"/>
        <end position="144"/>
    </location>
</feature>
<evidence type="ECO:0000256" key="15">
    <source>
        <dbReference type="ARBA" id="ARBA00067082"/>
    </source>
</evidence>
<evidence type="ECO:0000256" key="3">
    <source>
        <dbReference type="ARBA" id="ARBA00022475"/>
    </source>
</evidence>
<protein>
    <recommendedName>
        <fullName evidence="16 18">Prepilin leader peptidase/N-methyltransferase</fullName>
        <ecNumber evidence="18">2.1.1.-</ecNumber>
        <ecNumber evidence="15 18">3.4.23.43</ecNumber>
    </recommendedName>
</protein>
<keyword evidence="11 19" id="KW-1133">Transmembrane helix</keyword>
<comment type="similarity">
    <text evidence="2 17">Belongs to the peptidase A24 family.</text>
</comment>
<sequence length="306" mass="33441">MFDTLALDLASAGSEVFWFAFSLVVAVSLMIGSFLNVVIYRLPIMMQRQWQAEARYLLSGDTSGDEEQQTDTETNSDDEATFNLAYPGSACPHCHTSIKAWQNMPVLSYLLLKGKCGHCQAPISPRYPFVEAFTALLAAIAFFQYPVLIQLLPLLLLTYCLVALTGIDFDHQLLPDSITLPLLWLGLALNTGGVFTDLSSAVWGAIGGYGVLWLVYWAFKLITGKEGMGYGDFKLMGALGAWFGWQVLPNVILLSSVVGAILGIALIVLRGRDSQQPLPFGPFIAIAGWLTVMFPGTLTVSQYLHS</sequence>
<dbReference type="GO" id="GO:0032259">
    <property type="term" value="P:methylation"/>
    <property type="evidence" value="ECO:0007669"/>
    <property type="project" value="UniProtKB-KW"/>
</dbReference>
<evidence type="ECO:0000256" key="9">
    <source>
        <dbReference type="ARBA" id="ARBA00022692"/>
    </source>
</evidence>
<evidence type="ECO:0000256" key="12">
    <source>
        <dbReference type="ARBA" id="ARBA00023136"/>
    </source>
</evidence>
<feature type="transmembrane region" description="Helical" evidence="19">
    <location>
        <begin position="201"/>
        <end position="219"/>
    </location>
</feature>
<keyword evidence="7 18" id="KW-0808">Transferase</keyword>
<keyword evidence="8" id="KW-0949">S-adenosyl-L-methionine</keyword>
<keyword evidence="3" id="KW-1003">Cell membrane</keyword>
<keyword evidence="12 19" id="KW-0472">Membrane</keyword>
<dbReference type="AlphaFoldDB" id="A0A5S9QAC2"/>
<keyword evidence="5 18" id="KW-0489">Methyltransferase</keyword>
<feature type="transmembrane region" description="Helical" evidence="19">
    <location>
        <begin position="178"/>
        <end position="195"/>
    </location>
</feature>
<evidence type="ECO:0000256" key="2">
    <source>
        <dbReference type="ARBA" id="ARBA00005801"/>
    </source>
</evidence>
<evidence type="ECO:0000256" key="5">
    <source>
        <dbReference type="ARBA" id="ARBA00022603"/>
    </source>
</evidence>
<comment type="catalytic activity">
    <reaction evidence="14 18">
        <text>Typically cleaves a -Gly-|-Phe- bond to release an N-terminal, basic peptide of 5-8 residues from type IV prepilin, and then N-methylates the new N-terminal amino group, the methyl donor being S-adenosyl-L-methionine.</text>
        <dbReference type="EC" id="3.4.23.43"/>
    </reaction>
</comment>
<dbReference type="EC" id="2.1.1.-" evidence="18"/>
<dbReference type="InterPro" id="IPR000045">
    <property type="entry name" value="Prepilin_IV_endopep_pep"/>
</dbReference>
<dbReference type="Pfam" id="PF06750">
    <property type="entry name" value="A24_N_bact"/>
    <property type="match status" value="1"/>
</dbReference>
<reference evidence="22 23" key="1">
    <citation type="submission" date="2019-11" db="EMBL/GenBank/DDBJ databases">
        <authorList>
            <person name="Holert J."/>
        </authorList>
    </citation>
    <scope>NUCLEOTIDE SEQUENCE [LARGE SCALE GENOMIC DNA]</scope>
    <source>
        <strain evidence="22">BC5_2</strain>
    </source>
</reference>
<dbReference type="FunFam" id="1.20.120.1220:FF:000001">
    <property type="entry name" value="Type 4 prepilin-like proteins leader peptide-processing enzyme"/>
    <property type="match status" value="1"/>
</dbReference>
<evidence type="ECO:0000256" key="13">
    <source>
        <dbReference type="ARBA" id="ARBA00023268"/>
    </source>
</evidence>
<evidence type="ECO:0000256" key="6">
    <source>
        <dbReference type="ARBA" id="ARBA00022670"/>
    </source>
</evidence>
<accession>A0A5S9QAC2</accession>
<dbReference type="GO" id="GO:0005886">
    <property type="term" value="C:plasma membrane"/>
    <property type="evidence" value="ECO:0007669"/>
    <property type="project" value="UniProtKB-SubCell"/>
</dbReference>
<dbReference type="PRINTS" id="PR00864">
    <property type="entry name" value="PREPILNPTASE"/>
</dbReference>
<evidence type="ECO:0000256" key="18">
    <source>
        <dbReference type="RuleBase" id="RU003794"/>
    </source>
</evidence>
<name>A0A5S9QAC2_9GAMM</name>
<dbReference type="EC" id="3.4.23.43" evidence="15 18"/>
<comment type="subcellular location">
    <subcellularLocation>
        <location evidence="1">Cell inner membrane</location>
        <topology evidence="1">Multi-pass membrane protein</topology>
    </subcellularLocation>
    <subcellularLocation>
        <location evidence="18">Cell membrane</location>
        <topology evidence="18">Multi-pass membrane protein</topology>
    </subcellularLocation>
</comment>
<evidence type="ECO:0000256" key="1">
    <source>
        <dbReference type="ARBA" id="ARBA00004429"/>
    </source>
</evidence>
<dbReference type="PANTHER" id="PTHR30487:SF0">
    <property type="entry name" value="PREPILIN LEADER PEPTIDASE_N-METHYLTRANSFERASE-RELATED"/>
    <property type="match status" value="1"/>
</dbReference>
<dbReference type="PANTHER" id="PTHR30487">
    <property type="entry name" value="TYPE 4 PREPILIN-LIKE PROTEINS LEADER PEPTIDE-PROCESSING ENZYME"/>
    <property type="match status" value="1"/>
</dbReference>
<dbReference type="Gene3D" id="1.20.120.1220">
    <property type="match status" value="1"/>
</dbReference>
<evidence type="ECO:0000256" key="14">
    <source>
        <dbReference type="ARBA" id="ARBA00050401"/>
    </source>
</evidence>
<dbReference type="Pfam" id="PF01478">
    <property type="entry name" value="Peptidase_A24"/>
    <property type="match status" value="1"/>
</dbReference>
<gene>
    <name evidence="22" type="primary">outO</name>
    <name evidence="22" type="ORF">DPBNPPHM_01876</name>
</gene>
<evidence type="ECO:0000259" key="21">
    <source>
        <dbReference type="Pfam" id="PF06750"/>
    </source>
</evidence>
<evidence type="ECO:0000256" key="16">
    <source>
        <dbReference type="ARBA" id="ARBA00071870"/>
    </source>
</evidence>
<keyword evidence="13 18" id="KW-0511">Multifunctional enzyme</keyword>
<evidence type="ECO:0000256" key="11">
    <source>
        <dbReference type="ARBA" id="ARBA00022989"/>
    </source>
</evidence>
<keyword evidence="4" id="KW-0997">Cell inner membrane</keyword>
<organism evidence="22 23">
    <name type="scientific">BD1-7 clade bacterium</name>
    <dbReference type="NCBI Taxonomy" id="2029982"/>
    <lineage>
        <taxon>Bacteria</taxon>
        <taxon>Pseudomonadati</taxon>
        <taxon>Pseudomonadota</taxon>
        <taxon>Gammaproteobacteria</taxon>
        <taxon>Cellvibrionales</taxon>
        <taxon>Spongiibacteraceae</taxon>
        <taxon>BD1-7 clade</taxon>
    </lineage>
</organism>
<evidence type="ECO:0000259" key="20">
    <source>
        <dbReference type="Pfam" id="PF01478"/>
    </source>
</evidence>
<evidence type="ECO:0000256" key="4">
    <source>
        <dbReference type="ARBA" id="ARBA00022519"/>
    </source>
</evidence>
<evidence type="ECO:0000256" key="10">
    <source>
        <dbReference type="ARBA" id="ARBA00022801"/>
    </source>
</evidence>
<feature type="transmembrane region" description="Helical" evidence="19">
    <location>
        <begin position="16"/>
        <end position="39"/>
    </location>
</feature>
<evidence type="ECO:0000256" key="17">
    <source>
        <dbReference type="RuleBase" id="RU003793"/>
    </source>
</evidence>
<dbReference type="GO" id="GO:0006465">
    <property type="term" value="P:signal peptide processing"/>
    <property type="evidence" value="ECO:0007669"/>
    <property type="project" value="TreeGrafter"/>
</dbReference>
<dbReference type="InterPro" id="IPR050882">
    <property type="entry name" value="Prepilin_peptidase/N-MTase"/>
</dbReference>
<comment type="function">
    <text evidence="18">Plays an essential role in type IV pili and type II pseudopili formation by proteolytically removing the leader sequence from substrate proteins and subsequently monomethylating the alpha-amino group of the newly exposed N-terminal phenylalanine.</text>
</comment>
<dbReference type="OrthoDB" id="9789291at2"/>